<evidence type="ECO:0000313" key="5">
    <source>
        <dbReference type="Proteomes" id="UP001341444"/>
    </source>
</evidence>
<evidence type="ECO:0000259" key="1">
    <source>
        <dbReference type="Pfam" id="PF06054"/>
    </source>
</evidence>
<keyword evidence="5" id="KW-1185">Reference proteome</keyword>
<dbReference type="Proteomes" id="UP001341444">
    <property type="component" value="Unassembled WGS sequence"/>
</dbReference>
<dbReference type="EMBL" id="JARMAB010000006">
    <property type="protein sequence ID" value="MED1202523.1"/>
    <property type="molecule type" value="Genomic_DNA"/>
</dbReference>
<evidence type="ECO:0000313" key="4">
    <source>
        <dbReference type="EMBL" id="MED1202523.1"/>
    </source>
</evidence>
<accession>A0ABU6MCY2</accession>
<dbReference type="InterPro" id="IPR057253">
    <property type="entry name" value="CoiA-like_N"/>
</dbReference>
<feature type="domain" description="Competence protein CoiA C-terminal" evidence="3">
    <location>
        <begin position="241"/>
        <end position="383"/>
    </location>
</feature>
<feature type="domain" description="Competence protein CoiA-like N-terminal" evidence="2">
    <location>
        <begin position="21"/>
        <end position="62"/>
    </location>
</feature>
<dbReference type="RefSeq" id="WP_066265556.1">
    <property type="nucleotide sequence ID" value="NZ_JARMAB010000006.1"/>
</dbReference>
<evidence type="ECO:0000259" key="2">
    <source>
        <dbReference type="Pfam" id="PF25164"/>
    </source>
</evidence>
<organism evidence="4 5">
    <name type="scientific">Heyndrickxia acidicola</name>
    <dbReference type="NCBI Taxonomy" id="209389"/>
    <lineage>
        <taxon>Bacteria</taxon>
        <taxon>Bacillati</taxon>
        <taxon>Bacillota</taxon>
        <taxon>Bacilli</taxon>
        <taxon>Bacillales</taxon>
        <taxon>Bacillaceae</taxon>
        <taxon>Heyndrickxia</taxon>
    </lineage>
</organism>
<dbReference type="Pfam" id="PF25166">
    <property type="entry name" value="CoiA_C"/>
    <property type="match status" value="1"/>
</dbReference>
<sequence length="404" mass="47590">MLIALTEKGIAVNLVFIKNPAELLKLKEKGKFYCPQCQNSLHLKIGTQKIPHFAHTRHSHCPGSTEAESPMHLKGKQDLFLWFRKKGWVAELEHYVPEIRQRADILVSKNGRSFAIEYQCSVIPISQLQERSRGYYSQGMTPMWILGGFPYQRILSERERLYRITDFQMSFAFFQMNSGFCLLSYHPFNKRMYQLIHIHPLTATKVFAYLACQPLETVLPSMPFLLNLTNHVQYEVFDLPQWFKEKSNWLQTKIYYASSGKDPFLFEVYKNGLHPLLLNPVIGMPVERMGVCKSHPIEWQFYLWIDALIKIPAGKTFSLAFILNLFHRRVSSKHLILRELPFISRNHITEMIRQYLDLLVQLDYLKREERGIYKMMKTISLAKNIMEAEELRNQLLKALRREER</sequence>
<feature type="domain" description="Competence protein CoiA nuclease-like" evidence="1">
    <location>
        <begin position="68"/>
        <end position="217"/>
    </location>
</feature>
<name>A0ABU6MCY2_9BACI</name>
<dbReference type="Pfam" id="PF25164">
    <property type="entry name" value="CoiA_N"/>
    <property type="match status" value="1"/>
</dbReference>
<proteinExistence type="predicted"/>
<dbReference type="Pfam" id="PF06054">
    <property type="entry name" value="CoiA_nuc"/>
    <property type="match status" value="1"/>
</dbReference>
<comment type="caution">
    <text evidence="4">The sequence shown here is derived from an EMBL/GenBank/DDBJ whole genome shotgun (WGS) entry which is preliminary data.</text>
</comment>
<reference evidence="4 5" key="1">
    <citation type="submission" date="2023-03" db="EMBL/GenBank/DDBJ databases">
        <title>Bacillus Genome Sequencing.</title>
        <authorList>
            <person name="Dunlap C."/>
        </authorList>
    </citation>
    <scope>NUCLEOTIDE SEQUENCE [LARGE SCALE GENOMIC DNA]</scope>
    <source>
        <strain evidence="4 5">B-23453</strain>
    </source>
</reference>
<dbReference type="InterPro" id="IPR010330">
    <property type="entry name" value="CoiA_nuc"/>
</dbReference>
<evidence type="ECO:0000259" key="3">
    <source>
        <dbReference type="Pfam" id="PF25166"/>
    </source>
</evidence>
<gene>
    <name evidence="4" type="ORF">P4T90_05375</name>
</gene>
<dbReference type="InterPro" id="IPR021176">
    <property type="entry name" value="Competence-induced_CoiA"/>
</dbReference>
<protein>
    <submittedName>
        <fullName evidence="4">Competence protein CoiA family protein</fullName>
    </submittedName>
</protein>
<dbReference type="PIRSF" id="PIRSF007487">
    <property type="entry name" value="Competence-induced_CoiA_bac"/>
    <property type="match status" value="1"/>
</dbReference>
<dbReference type="InterPro" id="IPR057252">
    <property type="entry name" value="CoiA_C"/>
</dbReference>